<reference evidence="7 8" key="1">
    <citation type="journal article" date="2021" name="Syst. Appl. Microbiol.">
        <title>Persephonella atlantica sp. nov.: How to adapt to physico-chemical gradients in high temperature hydrothermal habitats.</title>
        <authorList>
            <person name="Francois D.X."/>
            <person name="Godfroy A."/>
            <person name="Mathien C."/>
            <person name="Aube J."/>
            <person name="Cathalot C."/>
            <person name="Lesongeur F."/>
            <person name="L'Haridon S."/>
            <person name="Philippon X."/>
            <person name="Roussel E.G."/>
        </authorList>
    </citation>
    <scope>NUCLEOTIDE SEQUENCE [LARGE SCALE GENOMIC DNA]</scope>
    <source>
        <strain evidence="7 8">MO1340</strain>
    </source>
</reference>
<comment type="cofactor">
    <cofactor evidence="1">
        <name>Mg(2+)</name>
        <dbReference type="ChEBI" id="CHEBI:18420"/>
    </cofactor>
</comment>
<sequence>MEKLKILALKIKWFIMDVDGVLTDGGIIYDSDGRELKKFCVRDGMGITLLHNAGIKTAVLTSRNSPMVKKRAQELNITEVIQGASDKLRLYEKIKKKHNVLDEEVLYIGDDYVDLPVLRRVGFPVTVPGAPEELKEVCVYVTQKQGGDGAVREVAELLLKLSGKFEEAVRRYID</sequence>
<keyword evidence="8" id="KW-1185">Reference proteome</keyword>
<evidence type="ECO:0000256" key="3">
    <source>
        <dbReference type="ARBA" id="ARBA00011881"/>
    </source>
</evidence>
<evidence type="ECO:0000256" key="1">
    <source>
        <dbReference type="ARBA" id="ARBA00001946"/>
    </source>
</evidence>
<dbReference type="SFLD" id="SFLDS00003">
    <property type="entry name" value="Haloacid_Dehalogenase"/>
    <property type="match status" value="1"/>
</dbReference>
<protein>
    <submittedName>
        <fullName evidence="7">HAD hydrolase family protein</fullName>
    </submittedName>
</protein>
<dbReference type="CDD" id="cd01630">
    <property type="entry name" value="HAD_KDO-like"/>
    <property type="match status" value="1"/>
</dbReference>
<dbReference type="SFLD" id="SFLDG01136">
    <property type="entry name" value="C1.6:_Phosphoserine_Phosphatas"/>
    <property type="match status" value="1"/>
</dbReference>
<organism evidence="7 8">
    <name type="scientific">Persephonella atlantica</name>
    <dbReference type="NCBI Taxonomy" id="2699429"/>
    <lineage>
        <taxon>Bacteria</taxon>
        <taxon>Pseudomonadati</taxon>
        <taxon>Aquificota</taxon>
        <taxon>Aquificia</taxon>
        <taxon>Aquificales</taxon>
        <taxon>Hydrogenothermaceae</taxon>
        <taxon>Persephonella</taxon>
    </lineage>
</organism>
<dbReference type="SFLD" id="SFLDG01138">
    <property type="entry name" value="C1.6.2:_Deoxy-d-mannose-octulo"/>
    <property type="match status" value="1"/>
</dbReference>
<dbReference type="PIRSF" id="PIRSF006118">
    <property type="entry name" value="KDO8-P_Ptase"/>
    <property type="match status" value="1"/>
</dbReference>
<dbReference type="PANTHER" id="PTHR21485">
    <property type="entry name" value="HAD SUPERFAMILY MEMBERS CMAS AND KDSC"/>
    <property type="match status" value="1"/>
</dbReference>
<comment type="subunit">
    <text evidence="3">Homotetramer.</text>
</comment>
<evidence type="ECO:0000256" key="4">
    <source>
        <dbReference type="ARBA" id="ARBA00022723"/>
    </source>
</evidence>
<dbReference type="SUPFAM" id="SSF56784">
    <property type="entry name" value="HAD-like"/>
    <property type="match status" value="1"/>
</dbReference>
<comment type="caution">
    <text evidence="7">The sequence shown here is derived from an EMBL/GenBank/DDBJ whole genome shotgun (WGS) entry which is preliminary data.</text>
</comment>
<evidence type="ECO:0000313" key="7">
    <source>
        <dbReference type="EMBL" id="MBK3333297.1"/>
    </source>
</evidence>
<dbReference type="InterPro" id="IPR023214">
    <property type="entry name" value="HAD_sf"/>
</dbReference>
<dbReference type="NCBIfam" id="TIGR01670">
    <property type="entry name" value="KdsC-phosphatas"/>
    <property type="match status" value="1"/>
</dbReference>
<dbReference type="InterPro" id="IPR010023">
    <property type="entry name" value="KdsC_fam"/>
</dbReference>
<evidence type="ECO:0000256" key="2">
    <source>
        <dbReference type="ARBA" id="ARBA00005893"/>
    </source>
</evidence>
<dbReference type="InterPro" id="IPR050793">
    <property type="entry name" value="CMP-NeuNAc_synthase"/>
</dbReference>
<accession>A0ABS1GKQ7</accession>
<dbReference type="GO" id="GO:0016787">
    <property type="term" value="F:hydrolase activity"/>
    <property type="evidence" value="ECO:0007669"/>
    <property type="project" value="UniProtKB-KW"/>
</dbReference>
<dbReference type="InterPro" id="IPR036412">
    <property type="entry name" value="HAD-like_sf"/>
</dbReference>
<dbReference type="PANTHER" id="PTHR21485:SF3">
    <property type="entry name" value="N-ACYLNEURAMINATE CYTIDYLYLTRANSFERASE"/>
    <property type="match status" value="1"/>
</dbReference>
<keyword evidence="5 7" id="KW-0378">Hydrolase</keyword>
<comment type="similarity">
    <text evidence="2">Belongs to the KdsC family.</text>
</comment>
<keyword evidence="4" id="KW-0479">Metal-binding</keyword>
<evidence type="ECO:0000256" key="5">
    <source>
        <dbReference type="ARBA" id="ARBA00022801"/>
    </source>
</evidence>
<gene>
    <name evidence="7" type="ORF">GWK41_09460</name>
</gene>
<dbReference type="EMBL" id="JAACYA010000002">
    <property type="protein sequence ID" value="MBK3333297.1"/>
    <property type="molecule type" value="Genomic_DNA"/>
</dbReference>
<keyword evidence="6" id="KW-0460">Magnesium</keyword>
<dbReference type="Pfam" id="PF08282">
    <property type="entry name" value="Hydrolase_3"/>
    <property type="match status" value="1"/>
</dbReference>
<name>A0ABS1GKQ7_9AQUI</name>
<dbReference type="Proteomes" id="UP000772812">
    <property type="component" value="Unassembled WGS sequence"/>
</dbReference>
<evidence type="ECO:0000313" key="8">
    <source>
        <dbReference type="Proteomes" id="UP000772812"/>
    </source>
</evidence>
<proteinExistence type="inferred from homology"/>
<evidence type="ECO:0000256" key="6">
    <source>
        <dbReference type="ARBA" id="ARBA00022842"/>
    </source>
</evidence>
<dbReference type="Gene3D" id="3.40.50.1000">
    <property type="entry name" value="HAD superfamily/HAD-like"/>
    <property type="match status" value="1"/>
</dbReference>